<dbReference type="AlphaFoldDB" id="A0A8K1FP04"/>
<accession>A0A8K1FP04</accession>
<dbReference type="PRINTS" id="PR00081">
    <property type="entry name" value="GDHRDH"/>
</dbReference>
<evidence type="ECO:0000256" key="3">
    <source>
        <dbReference type="RuleBase" id="RU000363"/>
    </source>
</evidence>
<evidence type="ECO:0000313" key="4">
    <source>
        <dbReference type="EMBL" id="TMW67874.1"/>
    </source>
</evidence>
<dbReference type="SUPFAM" id="SSF51735">
    <property type="entry name" value="NAD(P)-binding Rossmann-fold domains"/>
    <property type="match status" value="1"/>
</dbReference>
<dbReference type="Gene3D" id="3.40.50.720">
    <property type="entry name" value="NAD(P)-binding Rossmann-like Domain"/>
    <property type="match status" value="1"/>
</dbReference>
<evidence type="ECO:0000256" key="2">
    <source>
        <dbReference type="ARBA" id="ARBA00023002"/>
    </source>
</evidence>
<comment type="similarity">
    <text evidence="1 3">Belongs to the short-chain dehydrogenases/reductases (SDR) family.</text>
</comment>
<protein>
    <submittedName>
        <fullName evidence="4">Uncharacterized protein</fullName>
    </submittedName>
</protein>
<gene>
    <name evidence="4" type="ORF">Poli38472_007546</name>
</gene>
<reference evidence="4" key="1">
    <citation type="submission" date="2019-03" db="EMBL/GenBank/DDBJ databases">
        <title>Long read genome sequence of the mycoparasitic Pythium oligandrum ATCC 38472 isolated from sugarbeet rhizosphere.</title>
        <authorList>
            <person name="Gaulin E."/>
        </authorList>
    </citation>
    <scope>NUCLEOTIDE SEQUENCE</scope>
    <source>
        <strain evidence="4">ATCC 38472_TT</strain>
    </source>
</reference>
<proteinExistence type="inferred from homology"/>
<dbReference type="Proteomes" id="UP000794436">
    <property type="component" value="Unassembled WGS sequence"/>
</dbReference>
<keyword evidence="5" id="KW-1185">Reference proteome</keyword>
<keyword evidence="2" id="KW-0560">Oxidoreductase</keyword>
<dbReference type="InterPro" id="IPR036291">
    <property type="entry name" value="NAD(P)-bd_dom_sf"/>
</dbReference>
<dbReference type="PROSITE" id="PS00061">
    <property type="entry name" value="ADH_SHORT"/>
    <property type="match status" value="1"/>
</dbReference>
<evidence type="ECO:0000313" key="5">
    <source>
        <dbReference type="Proteomes" id="UP000794436"/>
    </source>
</evidence>
<dbReference type="PANTHER" id="PTHR43976">
    <property type="entry name" value="SHORT CHAIN DEHYDROGENASE"/>
    <property type="match status" value="1"/>
</dbReference>
<dbReference type="Pfam" id="PF00106">
    <property type="entry name" value="adh_short"/>
    <property type="match status" value="1"/>
</dbReference>
<dbReference type="InterPro" id="IPR051911">
    <property type="entry name" value="SDR_oxidoreductase"/>
</dbReference>
<dbReference type="EMBL" id="SPLM01000003">
    <property type="protein sequence ID" value="TMW67874.1"/>
    <property type="molecule type" value="Genomic_DNA"/>
</dbReference>
<evidence type="ECO:0000256" key="1">
    <source>
        <dbReference type="ARBA" id="ARBA00006484"/>
    </source>
</evidence>
<organism evidence="4 5">
    <name type="scientific">Pythium oligandrum</name>
    <name type="common">Mycoparasitic fungus</name>
    <dbReference type="NCBI Taxonomy" id="41045"/>
    <lineage>
        <taxon>Eukaryota</taxon>
        <taxon>Sar</taxon>
        <taxon>Stramenopiles</taxon>
        <taxon>Oomycota</taxon>
        <taxon>Peronosporomycetes</taxon>
        <taxon>Pythiales</taxon>
        <taxon>Pythiaceae</taxon>
        <taxon>Pythium</taxon>
    </lineage>
</organism>
<dbReference type="PRINTS" id="PR00080">
    <property type="entry name" value="SDRFAMILY"/>
</dbReference>
<dbReference type="CDD" id="cd05374">
    <property type="entry name" value="17beta-HSD-like_SDR_c"/>
    <property type="match status" value="1"/>
</dbReference>
<dbReference type="GO" id="GO:0016491">
    <property type="term" value="F:oxidoreductase activity"/>
    <property type="evidence" value="ECO:0007669"/>
    <property type="project" value="UniProtKB-KW"/>
</dbReference>
<dbReference type="InterPro" id="IPR020904">
    <property type="entry name" value="Sc_DH/Rdtase_CS"/>
</dbReference>
<sequence>MAPSANDPKVWLITGCSSGFGRHFAIAARQRGDFVVATARNIETLDDLKKIGCEVLTLDVTADDATVNDVVAKAHAFYGRIDILINNAGYTTMGVIEEASTDDVQANFDTNVFGLLRVTRAVLPYMREQRSGTIANMGSSVGFAPYPMFGIYGATKFAVAGLTLSLRQEVAGLGIKVTVIEPASFETAGSRNIKVFANQIAGYEPVQLFILDTMSGGLVTADVAKGSQAIVEALTQTGRCEGRELPSRLPIGPGTYEMFQGTLDTAKKELDAWVDFTKAEAFAKDA</sequence>
<name>A0A8K1FP04_PYTOL</name>
<comment type="caution">
    <text evidence="4">The sequence shown here is derived from an EMBL/GenBank/DDBJ whole genome shotgun (WGS) entry which is preliminary data.</text>
</comment>
<dbReference type="InterPro" id="IPR002347">
    <property type="entry name" value="SDR_fam"/>
</dbReference>
<dbReference type="OrthoDB" id="1274115at2759"/>
<dbReference type="PANTHER" id="PTHR43976:SF16">
    <property type="entry name" value="SHORT-CHAIN DEHYDROGENASE_REDUCTASE FAMILY PROTEIN"/>
    <property type="match status" value="1"/>
</dbReference>